<dbReference type="Proteomes" id="UP000183812">
    <property type="component" value="Unassembled WGS sequence"/>
</dbReference>
<dbReference type="AlphaFoldDB" id="A0A1G7J6Y2"/>
<proteinExistence type="inferred from homology"/>
<keyword evidence="3" id="KW-1134">Transmembrane beta strand</keyword>
<dbReference type="PANTHER" id="PTHR35093">
    <property type="entry name" value="OUTER MEMBRANE PROTEIN NMB0088-RELATED"/>
    <property type="match status" value="1"/>
</dbReference>
<evidence type="ECO:0000256" key="4">
    <source>
        <dbReference type="ARBA" id="ARBA00022692"/>
    </source>
</evidence>
<comment type="similarity">
    <text evidence="2">Belongs to the OmpP1/FadL family.</text>
</comment>
<evidence type="ECO:0000256" key="6">
    <source>
        <dbReference type="ARBA" id="ARBA00023136"/>
    </source>
</evidence>
<keyword evidence="6" id="KW-0472">Membrane</keyword>
<dbReference type="SUPFAM" id="SSF56935">
    <property type="entry name" value="Porins"/>
    <property type="match status" value="1"/>
</dbReference>
<evidence type="ECO:0000256" key="1">
    <source>
        <dbReference type="ARBA" id="ARBA00004571"/>
    </source>
</evidence>
<dbReference type="Gene3D" id="2.40.160.60">
    <property type="entry name" value="Outer membrane protein transport protein (OMPP1/FadL/TodX)"/>
    <property type="match status" value="1"/>
</dbReference>
<dbReference type="EMBL" id="FNAY01000008">
    <property type="protein sequence ID" value="SDF20628.1"/>
    <property type="molecule type" value="Genomic_DNA"/>
</dbReference>
<evidence type="ECO:0000256" key="7">
    <source>
        <dbReference type="ARBA" id="ARBA00023237"/>
    </source>
</evidence>
<evidence type="ECO:0000256" key="5">
    <source>
        <dbReference type="ARBA" id="ARBA00022729"/>
    </source>
</evidence>
<keyword evidence="5 8" id="KW-0732">Signal</keyword>
<dbReference type="PANTHER" id="PTHR35093:SF8">
    <property type="entry name" value="OUTER MEMBRANE PROTEIN NMB0088-RELATED"/>
    <property type="match status" value="1"/>
</dbReference>
<dbReference type="GO" id="GO:0015483">
    <property type="term" value="F:long-chain fatty acid transporting porin activity"/>
    <property type="evidence" value="ECO:0007669"/>
    <property type="project" value="TreeGrafter"/>
</dbReference>
<name>A0A1G7J6Y2_RHOCA</name>
<dbReference type="RefSeq" id="WP_074553761.1">
    <property type="nucleotide sequence ID" value="NZ_FNAY01000008.1"/>
</dbReference>
<evidence type="ECO:0000313" key="10">
    <source>
        <dbReference type="Proteomes" id="UP000183812"/>
    </source>
</evidence>
<dbReference type="GO" id="GO:0009279">
    <property type="term" value="C:cell outer membrane"/>
    <property type="evidence" value="ECO:0007669"/>
    <property type="project" value="UniProtKB-SubCell"/>
</dbReference>
<dbReference type="InterPro" id="IPR005017">
    <property type="entry name" value="OMPP1/FadL/TodX"/>
</dbReference>
<keyword evidence="4" id="KW-0812">Transmembrane</keyword>
<evidence type="ECO:0000256" key="3">
    <source>
        <dbReference type="ARBA" id="ARBA00022452"/>
    </source>
</evidence>
<protein>
    <submittedName>
        <fullName evidence="9">Long-chain fatty acid transport protein</fullName>
    </submittedName>
</protein>
<keyword evidence="7" id="KW-0998">Cell outer membrane</keyword>
<feature type="chain" id="PRO_5010321457" evidence="8">
    <location>
        <begin position="21"/>
        <end position="385"/>
    </location>
</feature>
<evidence type="ECO:0000313" key="9">
    <source>
        <dbReference type="EMBL" id="SDF20628.1"/>
    </source>
</evidence>
<gene>
    <name evidence="9" type="ORF">SAMN04244550_01839</name>
</gene>
<reference evidence="9 10" key="1">
    <citation type="submission" date="2016-10" db="EMBL/GenBank/DDBJ databases">
        <authorList>
            <person name="de Groot N.N."/>
        </authorList>
    </citation>
    <scope>NUCLEOTIDE SEQUENCE [LARGE SCALE GENOMIC DNA]</scope>
    <source>
        <strain evidence="10">DSM 938 / 37b4</strain>
    </source>
</reference>
<sequence length="385" mass="40890">MKKILMTASALALGATAATAGGIERSSQSVGILFEKGNYAELNFGGFSPDVSGTVGGGAVSSGDMTGGFGTYSLGYKRALNDKIDFALVLENAIGANVGYPIGTGYPIAGSTAEVENMSLTAMMRYKMPQNFSVIGGVRAMRTSGVVSLPNLRGATTITDYDMSSSTEIDFGYLVGVAWEKPEIAARVALTYNSKITHDFDAHERATINLNAPPLSYTYDEVTDFSTTIPESVNLEFQTGIAKDTLVFGSVRWVHWKQFQISPDFYTANNTSGRPPNGMGQYPLVKYQSNTTTYSLGVGRKFNDQWSGAVVLGYEGSSGETTGQLGPTDGFRSIALAGTYQATENVKVTLGVRYVDIGDATTRDIGGKFTDNSGWGAGVRVGISF</sequence>
<accession>A0A1G7J6Y2</accession>
<comment type="subcellular location">
    <subcellularLocation>
        <location evidence="1">Cell outer membrane</location>
        <topology evidence="1">Multi-pass membrane protein</topology>
    </subcellularLocation>
</comment>
<dbReference type="Pfam" id="PF03349">
    <property type="entry name" value="Toluene_X"/>
    <property type="match status" value="1"/>
</dbReference>
<organism evidence="9 10">
    <name type="scientific">Rhodobacter capsulatus</name>
    <name type="common">Rhodopseudomonas capsulata</name>
    <dbReference type="NCBI Taxonomy" id="1061"/>
    <lineage>
        <taxon>Bacteria</taxon>
        <taxon>Pseudomonadati</taxon>
        <taxon>Pseudomonadota</taxon>
        <taxon>Alphaproteobacteria</taxon>
        <taxon>Rhodobacterales</taxon>
        <taxon>Rhodobacter group</taxon>
        <taxon>Rhodobacter</taxon>
    </lineage>
</organism>
<evidence type="ECO:0000256" key="8">
    <source>
        <dbReference type="SAM" id="SignalP"/>
    </source>
</evidence>
<feature type="signal peptide" evidence="8">
    <location>
        <begin position="1"/>
        <end position="20"/>
    </location>
</feature>
<dbReference type="OrthoDB" id="6679728at2"/>
<evidence type="ECO:0000256" key="2">
    <source>
        <dbReference type="ARBA" id="ARBA00008163"/>
    </source>
</evidence>